<dbReference type="Proteomes" id="UP001302222">
    <property type="component" value="Unassembled WGS sequence"/>
</dbReference>
<evidence type="ECO:0000313" key="1">
    <source>
        <dbReference type="EMBL" id="MEA5426223.1"/>
    </source>
</evidence>
<protein>
    <submittedName>
        <fullName evidence="1">Uncharacterized protein</fullName>
    </submittedName>
</protein>
<accession>A0ABU5SG09</accession>
<name>A0ABU5SG09_9BACT</name>
<dbReference type="RefSeq" id="WP_323257179.1">
    <property type="nucleotide sequence ID" value="NZ_JAYGIM010000004.1"/>
</dbReference>
<sequence length="96" mass="10979">MLTALAFKRVKMGIEAIDFFVIFTAYHPLEIMKVDSTNKPYLFKKVKTYSAEEIIAAGGTTAFGKLTGYNYKKLYDIKGEPLTEEEFLKALKMLRK</sequence>
<organism evidence="1 2">
    <name type="scientific">Arcicella lustrica</name>
    <dbReference type="NCBI Taxonomy" id="2984196"/>
    <lineage>
        <taxon>Bacteria</taxon>
        <taxon>Pseudomonadati</taxon>
        <taxon>Bacteroidota</taxon>
        <taxon>Cytophagia</taxon>
        <taxon>Cytophagales</taxon>
        <taxon>Flectobacillaceae</taxon>
        <taxon>Arcicella</taxon>
    </lineage>
</organism>
<comment type="caution">
    <text evidence="1">The sequence shown here is derived from an EMBL/GenBank/DDBJ whole genome shotgun (WGS) entry which is preliminary data.</text>
</comment>
<dbReference type="EMBL" id="JAYGIM010000004">
    <property type="protein sequence ID" value="MEA5426223.1"/>
    <property type="molecule type" value="Genomic_DNA"/>
</dbReference>
<gene>
    <name evidence="1" type="ORF">VB798_06530</name>
</gene>
<keyword evidence="2" id="KW-1185">Reference proteome</keyword>
<reference evidence="1 2" key="1">
    <citation type="submission" date="2023-12" db="EMBL/GenBank/DDBJ databases">
        <title>Novel species of the genus Arcicella isolated from rivers.</title>
        <authorList>
            <person name="Lu H."/>
        </authorList>
    </citation>
    <scope>NUCLEOTIDE SEQUENCE [LARGE SCALE GENOMIC DNA]</scope>
    <source>
        <strain evidence="1 2">DC25W</strain>
    </source>
</reference>
<proteinExistence type="predicted"/>
<evidence type="ECO:0000313" key="2">
    <source>
        <dbReference type="Proteomes" id="UP001302222"/>
    </source>
</evidence>